<evidence type="ECO:0000313" key="2">
    <source>
        <dbReference type="Proteomes" id="UP001064048"/>
    </source>
</evidence>
<keyword evidence="2" id="KW-1185">Reference proteome</keyword>
<name>A0ACC0K674_CHOFU</name>
<comment type="caution">
    <text evidence="1">The sequence shown here is derived from an EMBL/GenBank/DDBJ whole genome shotgun (WGS) entry which is preliminary data.</text>
</comment>
<reference evidence="1 2" key="1">
    <citation type="journal article" date="2022" name="Genome Biol. Evol.">
        <title>The Spruce Budworm Genome: Reconstructing the Evolutionary History of Antifreeze Proteins.</title>
        <authorList>
            <person name="Beliveau C."/>
            <person name="Gagne P."/>
            <person name="Picq S."/>
            <person name="Vernygora O."/>
            <person name="Keeling C.I."/>
            <person name="Pinkney K."/>
            <person name="Doucet D."/>
            <person name="Wen F."/>
            <person name="Johnston J.S."/>
            <person name="Maaroufi H."/>
            <person name="Boyle B."/>
            <person name="Laroche J."/>
            <person name="Dewar K."/>
            <person name="Juretic N."/>
            <person name="Blackburn G."/>
            <person name="Nisole A."/>
            <person name="Brunet B."/>
            <person name="Brandao M."/>
            <person name="Lumley L."/>
            <person name="Duan J."/>
            <person name="Quan G."/>
            <person name="Lucarotti C.J."/>
            <person name="Roe A.D."/>
            <person name="Sperling F.A.H."/>
            <person name="Levesque R.C."/>
            <person name="Cusson M."/>
        </authorList>
    </citation>
    <scope>NUCLEOTIDE SEQUENCE [LARGE SCALE GENOMIC DNA]</scope>
    <source>
        <strain evidence="1">Glfc:IPQL:Cfum</strain>
    </source>
</reference>
<organism evidence="1 2">
    <name type="scientific">Choristoneura fumiferana</name>
    <name type="common">Spruce budworm moth</name>
    <name type="synonym">Archips fumiferana</name>
    <dbReference type="NCBI Taxonomy" id="7141"/>
    <lineage>
        <taxon>Eukaryota</taxon>
        <taxon>Metazoa</taxon>
        <taxon>Ecdysozoa</taxon>
        <taxon>Arthropoda</taxon>
        <taxon>Hexapoda</taxon>
        <taxon>Insecta</taxon>
        <taxon>Pterygota</taxon>
        <taxon>Neoptera</taxon>
        <taxon>Endopterygota</taxon>
        <taxon>Lepidoptera</taxon>
        <taxon>Glossata</taxon>
        <taxon>Ditrysia</taxon>
        <taxon>Tortricoidea</taxon>
        <taxon>Tortricidae</taxon>
        <taxon>Tortricinae</taxon>
        <taxon>Choristoneura</taxon>
    </lineage>
</organism>
<accession>A0ACC0K674</accession>
<sequence length="290" mass="32893">MSCPQVVSLISVATGSFPPLYMHAQQSFMDGEYVKSSGIVAYCAELCASVMLLCAMYREDVILLKYFTYVGMGMAACSLLVYAMVIGILDMLTTILIIVSLCYQVYLILLVRSVIVEIKEEAKMNRYRMNLRQSDIEAIYYIPERKYSALIEPDTPRIEPEDSPVLPKKEYVAEPGVSADNKSINENIEDVEVSIANKQETLSYPFKFVAIKIPKEGTSKEDDKNEGNLKKEKVQVSDKDVKSEIKEKTDEEVIREIIRPPKRSIFGRWKKEKVDKSITSETIVNETIKP</sequence>
<dbReference type="EMBL" id="CM046107">
    <property type="protein sequence ID" value="KAI8431996.1"/>
    <property type="molecule type" value="Genomic_DNA"/>
</dbReference>
<dbReference type="Proteomes" id="UP001064048">
    <property type="component" value="Chromosome 7"/>
</dbReference>
<gene>
    <name evidence="1" type="ORF">MSG28_004525</name>
</gene>
<protein>
    <submittedName>
        <fullName evidence="1">Uncharacterized protein</fullName>
    </submittedName>
</protein>
<evidence type="ECO:0000313" key="1">
    <source>
        <dbReference type="EMBL" id="KAI8431996.1"/>
    </source>
</evidence>
<proteinExistence type="predicted"/>